<protein>
    <submittedName>
        <fullName evidence="1">Uncharacterized protein</fullName>
    </submittedName>
</protein>
<organism evidence="1 2">
    <name type="scientific">Hymenobacter cavernae</name>
    <dbReference type="NCBI Taxonomy" id="2044852"/>
    <lineage>
        <taxon>Bacteria</taxon>
        <taxon>Pseudomonadati</taxon>
        <taxon>Bacteroidota</taxon>
        <taxon>Cytophagia</taxon>
        <taxon>Cytophagales</taxon>
        <taxon>Hymenobacteraceae</taxon>
        <taxon>Hymenobacter</taxon>
    </lineage>
</organism>
<reference evidence="2" key="1">
    <citation type="journal article" date="2019" name="Int. J. Syst. Evol. Microbiol.">
        <title>The Global Catalogue of Microorganisms (GCM) 10K type strain sequencing project: providing services to taxonomists for standard genome sequencing and annotation.</title>
        <authorList>
            <consortium name="The Broad Institute Genomics Platform"/>
            <consortium name="The Broad Institute Genome Sequencing Center for Infectious Disease"/>
            <person name="Wu L."/>
            <person name="Ma J."/>
        </authorList>
    </citation>
    <scope>NUCLEOTIDE SEQUENCE [LARGE SCALE GENOMIC DNA]</scope>
    <source>
        <strain evidence="2">CGMCC 1.15197</strain>
    </source>
</reference>
<dbReference type="EMBL" id="BMHT01000001">
    <property type="protein sequence ID" value="GGE95042.1"/>
    <property type="molecule type" value="Genomic_DNA"/>
</dbReference>
<keyword evidence="2" id="KW-1185">Reference proteome</keyword>
<name>A0ABQ1TIS6_9BACT</name>
<proteinExistence type="predicted"/>
<accession>A0ABQ1TIS6</accession>
<gene>
    <name evidence="1" type="ORF">GCM10011383_02210</name>
</gene>
<evidence type="ECO:0000313" key="1">
    <source>
        <dbReference type="EMBL" id="GGE95042.1"/>
    </source>
</evidence>
<sequence length="138" mass="15549">MELHYNPPKQQLEVSLKVFTDDFEKALSVGQPSSISLDQSPKPQVNALVTALLRRSIIFGTKPGEALPIQFIGIQKETDAHWLYFAVKLAKPVNGIYLRHLLLEDTFPDQMNIVNVEANGKKQSALFKEGDESQKLTW</sequence>
<dbReference type="Pfam" id="PF20420">
    <property type="entry name" value="DUF6702"/>
    <property type="match status" value="1"/>
</dbReference>
<dbReference type="InterPro" id="IPR046525">
    <property type="entry name" value="DUF6702"/>
</dbReference>
<dbReference type="Proteomes" id="UP000632273">
    <property type="component" value="Unassembled WGS sequence"/>
</dbReference>
<evidence type="ECO:0000313" key="2">
    <source>
        <dbReference type="Proteomes" id="UP000632273"/>
    </source>
</evidence>
<comment type="caution">
    <text evidence="1">The sequence shown here is derived from an EMBL/GenBank/DDBJ whole genome shotgun (WGS) entry which is preliminary data.</text>
</comment>